<evidence type="ECO:0000259" key="2">
    <source>
        <dbReference type="Pfam" id="PF13556"/>
    </source>
</evidence>
<evidence type="ECO:0000313" key="3">
    <source>
        <dbReference type="EMBL" id="MBD1321533.1"/>
    </source>
</evidence>
<dbReference type="PANTHER" id="PTHR33744:SF1">
    <property type="entry name" value="DNA-BINDING TRANSCRIPTIONAL ACTIVATOR ADER"/>
    <property type="match status" value="1"/>
</dbReference>
<accession>A0ABR7WFG9</accession>
<dbReference type="Gene3D" id="1.10.10.2840">
    <property type="entry name" value="PucR C-terminal helix-turn-helix domain"/>
    <property type="match status" value="1"/>
</dbReference>
<dbReference type="Proteomes" id="UP000602395">
    <property type="component" value="Unassembled WGS sequence"/>
</dbReference>
<dbReference type="Pfam" id="PF07905">
    <property type="entry name" value="PucR"/>
    <property type="match status" value="1"/>
</dbReference>
<dbReference type="PANTHER" id="PTHR33744">
    <property type="entry name" value="CARBOHYDRATE DIACID REGULATOR"/>
    <property type="match status" value="1"/>
</dbReference>
<dbReference type="InterPro" id="IPR051448">
    <property type="entry name" value="CdaR-like_regulators"/>
</dbReference>
<dbReference type="InterPro" id="IPR012914">
    <property type="entry name" value="PucR_dom"/>
</dbReference>
<dbReference type="Pfam" id="PF13556">
    <property type="entry name" value="HTH_30"/>
    <property type="match status" value="1"/>
</dbReference>
<evidence type="ECO:0000313" key="4">
    <source>
        <dbReference type="Proteomes" id="UP000602395"/>
    </source>
</evidence>
<reference evidence="3 4" key="1">
    <citation type="submission" date="2020-09" db="EMBL/GenBank/DDBJ databases">
        <title>Novel species in genus Gordonia.</title>
        <authorList>
            <person name="Zhang G."/>
        </authorList>
    </citation>
    <scope>NUCLEOTIDE SEQUENCE [LARGE SCALE GENOMIC DNA]</scope>
    <source>
        <strain evidence="3 4">ON-33</strain>
    </source>
</reference>
<dbReference type="InterPro" id="IPR025736">
    <property type="entry name" value="PucR_C-HTH_dom"/>
</dbReference>
<gene>
    <name evidence="3" type="ORF">IDF66_18285</name>
</gene>
<comment type="caution">
    <text evidence="3">The sequence shown here is derived from an EMBL/GenBank/DDBJ whole genome shotgun (WGS) entry which is preliminary data.</text>
</comment>
<feature type="domain" description="PucR C-terminal helix-turn-helix" evidence="2">
    <location>
        <begin position="445"/>
        <end position="502"/>
    </location>
</feature>
<organism evidence="3 4">
    <name type="scientific">Gordonia hankookensis</name>
    <dbReference type="NCBI Taxonomy" id="589403"/>
    <lineage>
        <taxon>Bacteria</taxon>
        <taxon>Bacillati</taxon>
        <taxon>Actinomycetota</taxon>
        <taxon>Actinomycetes</taxon>
        <taxon>Mycobacteriales</taxon>
        <taxon>Gordoniaceae</taxon>
        <taxon>Gordonia</taxon>
    </lineage>
</organism>
<sequence>MGVPVRWLLGRRELGLQRIAGGAGDDAEITFVVTSELQRPGEWLSGGEAVLTTGIALPPDPDDRRRYVAELAECGAAALGFGLGLKHDDVPAELIEASDEHNLTLFAVPLPTPFVAVAKTVTDRLAELQYEAVLLASRAQPRMTRAAVSGGASALIKELSVACAGAVVLLDTQIRVVDTYPADLADDVVGSVIDLVTRDASSAVSSVSAGPFGMVVTQSIRVDKRGHGHLGVVFAHEPRPTDQVLIGHANSLLALDFEKPRRLHVQQNRIHSAALRILLSGEADLGMARDVVIAAGDQRDEIRVLTVLDLPSASGAIVRIVDDALAAATRPVFLVEDDDRLLVLLRGSDTVEFADRLFEGVSPPQRRGLRIGLSAAHRVDDLAIAVEQSRMAAASAERRGRCEESTALAGRALLSFPESRRVLDGLAEILVAPVVDHDARNGTELLASVRAYLEANGQWEAAAASLGVHRHTLRGRIARAEEILGCDLSIARVRAELLLAIIARS</sequence>
<keyword evidence="4" id="KW-1185">Reference proteome</keyword>
<dbReference type="EMBL" id="JACWMS010000004">
    <property type="protein sequence ID" value="MBD1321533.1"/>
    <property type="molecule type" value="Genomic_DNA"/>
</dbReference>
<dbReference type="InterPro" id="IPR042070">
    <property type="entry name" value="PucR_C-HTH_sf"/>
</dbReference>
<proteinExistence type="predicted"/>
<feature type="domain" description="Purine catabolism PurC-like" evidence="1">
    <location>
        <begin position="11"/>
        <end position="124"/>
    </location>
</feature>
<name>A0ABR7WFG9_9ACTN</name>
<protein>
    <submittedName>
        <fullName evidence="3">PucR family transcriptional regulator</fullName>
    </submittedName>
</protein>
<evidence type="ECO:0000259" key="1">
    <source>
        <dbReference type="Pfam" id="PF07905"/>
    </source>
</evidence>